<organism evidence="2 3">
    <name type="scientific">Virgibacillus profundi</name>
    <dbReference type="NCBI Taxonomy" id="2024555"/>
    <lineage>
        <taxon>Bacteria</taxon>
        <taxon>Bacillati</taxon>
        <taxon>Bacillota</taxon>
        <taxon>Bacilli</taxon>
        <taxon>Bacillales</taxon>
        <taxon>Bacillaceae</taxon>
        <taxon>Virgibacillus</taxon>
    </lineage>
</organism>
<dbReference type="GO" id="GO:0016853">
    <property type="term" value="F:isomerase activity"/>
    <property type="evidence" value="ECO:0007669"/>
    <property type="project" value="UniProtKB-KW"/>
</dbReference>
<keyword evidence="2" id="KW-0413">Isomerase</keyword>
<sequence>MLDRLGVITDEVSPNIMEALDWIKGKGLKHVELRRINDKNIIDLGDNEIRHLLQEIEQRGLYVSCISSPVFKCKLDPSRTVASGDTFGQDEESVESHYLKLNRAFEIAKLLKTDKIRIFSFWREQNPSDYEDEIVDHLKRAANLAEKEDILLLLENEGACNGGYASEVSRMAKKVNSSNLKVLWDPGNEEHGGRSAFPQGYEAVKGLYGHVHLKDAYIGTDGQPKCVPIGDGNVPYLEQLQAIDRDGYQGLFTIETHYVPEGGTKMDGTQLTLDGLNQLLQTAKR</sequence>
<dbReference type="Proteomes" id="UP000218887">
    <property type="component" value="Unassembled WGS sequence"/>
</dbReference>
<keyword evidence="3" id="KW-1185">Reference proteome</keyword>
<reference evidence="2 3" key="1">
    <citation type="submission" date="2017-08" db="EMBL/GenBank/DDBJ databases">
        <title>Virgibacillus indicus sp. nov. and Virgibacillus profoundi sp. nov, two moderately halophilic bacteria isolated from marine sediment by using the Microfluidic Streak Plate.</title>
        <authorList>
            <person name="Xu B."/>
            <person name="Hu B."/>
            <person name="Wang J."/>
            <person name="Zhu Y."/>
            <person name="Huang L."/>
            <person name="Du W."/>
            <person name="Huang Y."/>
        </authorList>
    </citation>
    <scope>NUCLEOTIDE SEQUENCE [LARGE SCALE GENOMIC DNA]</scope>
    <source>
        <strain evidence="2 3">IO3-P3-H5</strain>
    </source>
</reference>
<evidence type="ECO:0000313" key="3">
    <source>
        <dbReference type="Proteomes" id="UP000218887"/>
    </source>
</evidence>
<dbReference type="AlphaFoldDB" id="A0A2A2IJX0"/>
<proteinExistence type="predicted"/>
<protein>
    <submittedName>
        <fullName evidence="2">Xylose isomerase</fullName>
    </submittedName>
</protein>
<dbReference type="InterPro" id="IPR036237">
    <property type="entry name" value="Xyl_isomerase-like_sf"/>
</dbReference>
<dbReference type="PANTHER" id="PTHR12110:SF41">
    <property type="entry name" value="INOSOSE DEHYDRATASE"/>
    <property type="match status" value="1"/>
</dbReference>
<evidence type="ECO:0000313" key="2">
    <source>
        <dbReference type="EMBL" id="PAV31678.1"/>
    </source>
</evidence>
<dbReference type="InterPro" id="IPR050312">
    <property type="entry name" value="IolE/XylAMocC-like"/>
</dbReference>
<dbReference type="InterPro" id="IPR013022">
    <property type="entry name" value="Xyl_isomerase-like_TIM-brl"/>
</dbReference>
<dbReference type="Gene3D" id="3.20.20.150">
    <property type="entry name" value="Divalent-metal-dependent TIM barrel enzymes"/>
    <property type="match status" value="1"/>
</dbReference>
<name>A0A2A2IJX0_9BACI</name>
<dbReference type="EMBL" id="NPOA01000001">
    <property type="protein sequence ID" value="PAV31678.1"/>
    <property type="molecule type" value="Genomic_DNA"/>
</dbReference>
<dbReference type="OrthoDB" id="9815124at2"/>
<dbReference type="PANTHER" id="PTHR12110">
    <property type="entry name" value="HYDROXYPYRUVATE ISOMERASE"/>
    <property type="match status" value="1"/>
</dbReference>
<evidence type="ECO:0000259" key="1">
    <source>
        <dbReference type="Pfam" id="PF01261"/>
    </source>
</evidence>
<dbReference type="SUPFAM" id="SSF51658">
    <property type="entry name" value="Xylose isomerase-like"/>
    <property type="match status" value="1"/>
</dbReference>
<accession>A0A2A2IJX0</accession>
<dbReference type="Pfam" id="PF01261">
    <property type="entry name" value="AP_endonuc_2"/>
    <property type="match status" value="1"/>
</dbReference>
<gene>
    <name evidence="2" type="ORF">CIL05_00940</name>
</gene>
<feature type="domain" description="Xylose isomerase-like TIM barrel" evidence="1">
    <location>
        <begin position="21"/>
        <end position="260"/>
    </location>
</feature>
<comment type="caution">
    <text evidence="2">The sequence shown here is derived from an EMBL/GenBank/DDBJ whole genome shotgun (WGS) entry which is preliminary data.</text>
</comment>